<reference evidence="1 2" key="2">
    <citation type="journal article" date="2022" name="Mol. Ecol. Resour.">
        <title>The genomes of chicory, endive, great burdock and yacon provide insights into Asteraceae paleo-polyploidization history and plant inulin production.</title>
        <authorList>
            <person name="Fan W."/>
            <person name="Wang S."/>
            <person name="Wang H."/>
            <person name="Wang A."/>
            <person name="Jiang F."/>
            <person name="Liu H."/>
            <person name="Zhao H."/>
            <person name="Xu D."/>
            <person name="Zhang Y."/>
        </authorList>
    </citation>
    <scope>NUCLEOTIDE SEQUENCE [LARGE SCALE GENOMIC DNA]</scope>
    <source>
        <strain evidence="2">cv. Niubang</strain>
    </source>
</reference>
<evidence type="ECO:0000313" key="2">
    <source>
        <dbReference type="Proteomes" id="UP001055879"/>
    </source>
</evidence>
<sequence length="71" mass="8132">MGHSKDIHSFYTPTFLFLFCFLSFFIALITTPPQMQSHHFPFLLILSRNLVGVCPFSSQLHNPNFKLLSSA</sequence>
<dbReference type="EMBL" id="CM042052">
    <property type="protein sequence ID" value="KAI3719011.1"/>
    <property type="molecule type" value="Genomic_DNA"/>
</dbReference>
<reference evidence="2" key="1">
    <citation type="journal article" date="2022" name="Mol. Ecol. Resour.">
        <title>The genomes of chicory, endive, great burdock and yacon provide insights into Asteraceae palaeo-polyploidization history and plant inulin production.</title>
        <authorList>
            <person name="Fan W."/>
            <person name="Wang S."/>
            <person name="Wang H."/>
            <person name="Wang A."/>
            <person name="Jiang F."/>
            <person name="Liu H."/>
            <person name="Zhao H."/>
            <person name="Xu D."/>
            <person name="Zhang Y."/>
        </authorList>
    </citation>
    <scope>NUCLEOTIDE SEQUENCE [LARGE SCALE GENOMIC DNA]</scope>
    <source>
        <strain evidence="2">cv. Niubang</strain>
    </source>
</reference>
<dbReference type="Proteomes" id="UP001055879">
    <property type="component" value="Linkage Group LG06"/>
</dbReference>
<proteinExistence type="predicted"/>
<gene>
    <name evidence="1" type="ORF">L6452_19898</name>
</gene>
<comment type="caution">
    <text evidence="1">The sequence shown here is derived from an EMBL/GenBank/DDBJ whole genome shotgun (WGS) entry which is preliminary data.</text>
</comment>
<keyword evidence="2" id="KW-1185">Reference proteome</keyword>
<organism evidence="1 2">
    <name type="scientific">Arctium lappa</name>
    <name type="common">Greater burdock</name>
    <name type="synonym">Lappa major</name>
    <dbReference type="NCBI Taxonomy" id="4217"/>
    <lineage>
        <taxon>Eukaryota</taxon>
        <taxon>Viridiplantae</taxon>
        <taxon>Streptophyta</taxon>
        <taxon>Embryophyta</taxon>
        <taxon>Tracheophyta</taxon>
        <taxon>Spermatophyta</taxon>
        <taxon>Magnoliopsida</taxon>
        <taxon>eudicotyledons</taxon>
        <taxon>Gunneridae</taxon>
        <taxon>Pentapetalae</taxon>
        <taxon>asterids</taxon>
        <taxon>campanulids</taxon>
        <taxon>Asterales</taxon>
        <taxon>Asteraceae</taxon>
        <taxon>Carduoideae</taxon>
        <taxon>Cardueae</taxon>
        <taxon>Arctiinae</taxon>
        <taxon>Arctium</taxon>
    </lineage>
</organism>
<protein>
    <submittedName>
        <fullName evidence="1">Uncharacterized protein</fullName>
    </submittedName>
</protein>
<name>A0ACB9BB59_ARCLA</name>
<accession>A0ACB9BB59</accession>
<evidence type="ECO:0000313" key="1">
    <source>
        <dbReference type="EMBL" id="KAI3719011.1"/>
    </source>
</evidence>